<feature type="domain" description="NAD(P)-binding" evidence="11">
    <location>
        <begin position="3"/>
        <end position="328"/>
    </location>
</feature>
<keyword evidence="9" id="KW-0119">Carbohydrate metabolism</keyword>
<dbReference type="CDD" id="cd05247">
    <property type="entry name" value="UDP_G4E_1_SDR_e"/>
    <property type="match status" value="1"/>
</dbReference>
<comment type="catalytic activity">
    <reaction evidence="1 9">
        <text>UDP-alpha-D-glucose = UDP-alpha-D-galactose</text>
        <dbReference type="Rhea" id="RHEA:22168"/>
        <dbReference type="ChEBI" id="CHEBI:58885"/>
        <dbReference type="ChEBI" id="CHEBI:66914"/>
        <dbReference type="EC" id="5.1.3.2"/>
    </reaction>
</comment>
<dbReference type="EC" id="5.1.3.2" evidence="5 9"/>
<comment type="similarity">
    <text evidence="4 9">Belongs to the NAD(P)-dependent epimerase/dehydratase family.</text>
</comment>
<sequence>MVLATGGAGFVGSHVVVSLLTCGFDVVVLDDFSNSQVEAARRINKLAGGRRAKFVRGDVADLRTLRDLFRTHRFDAVIHFAGLKAVGESVAAPERYYDVNVSGSARLLATMAEHDVSRFVFSSSATVYGLAEKVPIAEDAPLDPTNPYGRTKLIVETLLADVAAARTQTQIVMLRYFNPVGAHPSGMLGEDPIGEPTNLFPLIARSVGLAGQPLRIFGTDYPTPDGTCIRDYIHVQDLADGHIAALSALLSTDLARGVALPINLGNGHGASVRQAVAAFEVASGRTVPTIDAPQRPGDVAASIADPSRAAALLGWRPRRDLDAMCRDMWRFRVLNPQGYRDAAEEHETPRFAPSPPPVLAGAPPTFTDAIRGDTR</sequence>
<reference evidence="12 13" key="1">
    <citation type="submission" date="2019-05" db="EMBL/GenBank/DDBJ databases">
        <title>Sulfitobacter sabulilitoris sp. nov., isolated from a marine sand.</title>
        <authorList>
            <person name="Yoon J.-H."/>
        </authorList>
    </citation>
    <scope>NUCLEOTIDE SEQUENCE [LARGE SCALE GENOMIC DNA]</scope>
    <source>
        <strain evidence="12 13">HSMS-29</strain>
    </source>
</reference>
<evidence type="ECO:0000256" key="2">
    <source>
        <dbReference type="ARBA" id="ARBA00001911"/>
    </source>
</evidence>
<dbReference type="GO" id="GO:0005829">
    <property type="term" value="C:cytosol"/>
    <property type="evidence" value="ECO:0007669"/>
    <property type="project" value="TreeGrafter"/>
</dbReference>
<evidence type="ECO:0000256" key="7">
    <source>
        <dbReference type="ARBA" id="ARBA00023027"/>
    </source>
</evidence>
<dbReference type="NCBIfam" id="TIGR01179">
    <property type="entry name" value="galE"/>
    <property type="match status" value="1"/>
</dbReference>
<protein>
    <recommendedName>
        <fullName evidence="6 9">UDP-glucose 4-epimerase</fullName>
        <ecNumber evidence="5 9">5.1.3.2</ecNumber>
    </recommendedName>
</protein>
<dbReference type="GO" id="GO:0006012">
    <property type="term" value="P:galactose metabolic process"/>
    <property type="evidence" value="ECO:0007669"/>
    <property type="project" value="UniProtKB-UniPathway"/>
</dbReference>
<evidence type="ECO:0000256" key="1">
    <source>
        <dbReference type="ARBA" id="ARBA00000083"/>
    </source>
</evidence>
<proteinExistence type="inferred from homology"/>
<dbReference type="Gene3D" id="3.40.50.720">
    <property type="entry name" value="NAD(P)-binding Rossmann-like Domain"/>
    <property type="match status" value="1"/>
</dbReference>
<feature type="region of interest" description="Disordered" evidence="10">
    <location>
        <begin position="341"/>
        <end position="375"/>
    </location>
</feature>
<keyword evidence="13" id="KW-1185">Reference proteome</keyword>
<dbReference type="EMBL" id="VANS01000007">
    <property type="protein sequence ID" value="TMM49593.1"/>
    <property type="molecule type" value="Genomic_DNA"/>
</dbReference>
<evidence type="ECO:0000256" key="8">
    <source>
        <dbReference type="ARBA" id="ARBA00023235"/>
    </source>
</evidence>
<dbReference type="SUPFAM" id="SSF51735">
    <property type="entry name" value="NAD(P)-binding Rossmann-fold domains"/>
    <property type="match status" value="1"/>
</dbReference>
<accession>A0A5S3PZY1</accession>
<keyword evidence="8 9" id="KW-0413">Isomerase</keyword>
<dbReference type="Pfam" id="PF16363">
    <property type="entry name" value="GDP_Man_Dehyd"/>
    <property type="match status" value="1"/>
</dbReference>
<evidence type="ECO:0000256" key="10">
    <source>
        <dbReference type="SAM" id="MobiDB-lite"/>
    </source>
</evidence>
<keyword evidence="7 9" id="KW-0520">NAD</keyword>
<dbReference type="Gene3D" id="3.90.25.10">
    <property type="entry name" value="UDP-galactose 4-epimerase, domain 1"/>
    <property type="match status" value="1"/>
</dbReference>
<evidence type="ECO:0000259" key="11">
    <source>
        <dbReference type="Pfam" id="PF16363"/>
    </source>
</evidence>
<name>A0A5S3PZY1_9RHOB</name>
<evidence type="ECO:0000256" key="5">
    <source>
        <dbReference type="ARBA" id="ARBA00013189"/>
    </source>
</evidence>
<dbReference type="UniPathway" id="UPA00214"/>
<dbReference type="OrthoDB" id="9801785at2"/>
<evidence type="ECO:0000313" key="13">
    <source>
        <dbReference type="Proteomes" id="UP000309550"/>
    </source>
</evidence>
<evidence type="ECO:0000256" key="4">
    <source>
        <dbReference type="ARBA" id="ARBA00007637"/>
    </source>
</evidence>
<dbReference type="GO" id="GO:0003978">
    <property type="term" value="F:UDP-glucose 4-epimerase activity"/>
    <property type="evidence" value="ECO:0007669"/>
    <property type="project" value="UniProtKB-UniRule"/>
</dbReference>
<comment type="cofactor">
    <cofactor evidence="2 9">
        <name>NAD(+)</name>
        <dbReference type="ChEBI" id="CHEBI:57540"/>
    </cofactor>
</comment>
<dbReference type="InterPro" id="IPR036291">
    <property type="entry name" value="NAD(P)-bd_dom_sf"/>
</dbReference>
<evidence type="ECO:0000256" key="3">
    <source>
        <dbReference type="ARBA" id="ARBA00004947"/>
    </source>
</evidence>
<evidence type="ECO:0000256" key="9">
    <source>
        <dbReference type="RuleBase" id="RU366046"/>
    </source>
</evidence>
<comment type="subunit">
    <text evidence="9">Homodimer.</text>
</comment>
<dbReference type="PANTHER" id="PTHR43725">
    <property type="entry name" value="UDP-GLUCOSE 4-EPIMERASE"/>
    <property type="match status" value="1"/>
</dbReference>
<dbReference type="InterPro" id="IPR005886">
    <property type="entry name" value="UDP_G4E"/>
</dbReference>
<comment type="pathway">
    <text evidence="3 9">Carbohydrate metabolism; galactose metabolism.</text>
</comment>
<dbReference type="PANTHER" id="PTHR43725:SF47">
    <property type="entry name" value="UDP-GLUCOSE 4-EPIMERASE"/>
    <property type="match status" value="1"/>
</dbReference>
<comment type="caution">
    <text evidence="12">The sequence shown here is derived from an EMBL/GenBank/DDBJ whole genome shotgun (WGS) entry which is preliminary data.</text>
</comment>
<organism evidence="12 13">
    <name type="scientific">Sulfitobacter sabulilitoris</name>
    <dbReference type="NCBI Taxonomy" id="2562655"/>
    <lineage>
        <taxon>Bacteria</taxon>
        <taxon>Pseudomonadati</taxon>
        <taxon>Pseudomonadota</taxon>
        <taxon>Alphaproteobacteria</taxon>
        <taxon>Rhodobacterales</taxon>
        <taxon>Roseobacteraceae</taxon>
        <taxon>Sulfitobacter</taxon>
    </lineage>
</organism>
<gene>
    <name evidence="12" type="primary">galE</name>
    <name evidence="12" type="ORF">FDT80_17460</name>
</gene>
<dbReference type="Proteomes" id="UP000309550">
    <property type="component" value="Unassembled WGS sequence"/>
</dbReference>
<dbReference type="AlphaFoldDB" id="A0A5S3PZY1"/>
<evidence type="ECO:0000256" key="6">
    <source>
        <dbReference type="ARBA" id="ARBA00018569"/>
    </source>
</evidence>
<dbReference type="InterPro" id="IPR016040">
    <property type="entry name" value="NAD(P)-bd_dom"/>
</dbReference>
<evidence type="ECO:0000313" key="12">
    <source>
        <dbReference type="EMBL" id="TMM49593.1"/>
    </source>
</evidence>